<sequence>MPALYGPNFETSNFTPAFNNIRTGAQMSNVHHCTHNDKKGHTLTRRCFTEGHQAYYLEWAMDNSLNLEIKNLVAGKTDSISWRLLNDPKLANDSASKTSNSRNANQELLMQHDEELESLEAIEQEQRKLYAAERKSMAVGKHKKTAAKVDNVMEEPQNTRVVEAEKKRLFGKSFLKSGKPGRPDASIWRNKRGGKNDSDA</sequence>
<organism evidence="2 3">
    <name type="scientific">Epicoccum nigrum</name>
    <name type="common">Soil fungus</name>
    <name type="synonym">Epicoccum purpurascens</name>
    <dbReference type="NCBI Taxonomy" id="105696"/>
    <lineage>
        <taxon>Eukaryota</taxon>
        <taxon>Fungi</taxon>
        <taxon>Dikarya</taxon>
        <taxon>Ascomycota</taxon>
        <taxon>Pezizomycotina</taxon>
        <taxon>Dothideomycetes</taxon>
        <taxon>Pleosporomycetidae</taxon>
        <taxon>Pleosporales</taxon>
        <taxon>Pleosporineae</taxon>
        <taxon>Didymellaceae</taxon>
        <taxon>Epicoccum</taxon>
    </lineage>
</organism>
<feature type="region of interest" description="Disordered" evidence="1">
    <location>
        <begin position="172"/>
        <end position="200"/>
    </location>
</feature>
<dbReference type="InParanoid" id="A0A1Y2M8P0"/>
<protein>
    <submittedName>
        <fullName evidence="2">Uncharacterized protein</fullName>
    </submittedName>
</protein>
<evidence type="ECO:0000256" key="1">
    <source>
        <dbReference type="SAM" id="MobiDB-lite"/>
    </source>
</evidence>
<feature type="region of interest" description="Disordered" evidence="1">
    <location>
        <begin position="134"/>
        <end position="158"/>
    </location>
</feature>
<reference evidence="2 3" key="1">
    <citation type="journal article" date="2017" name="Genome Announc.">
        <title>Genome sequence of the saprophytic ascomycete Epicoccum nigrum ICMP 19927 strain isolated from New Zealand.</title>
        <authorList>
            <person name="Fokin M."/>
            <person name="Fleetwood D."/>
            <person name="Weir B.S."/>
            <person name="Villas-Boas S.G."/>
        </authorList>
    </citation>
    <scope>NUCLEOTIDE SEQUENCE [LARGE SCALE GENOMIC DNA]</scope>
    <source>
        <strain evidence="2 3">ICMP 19927</strain>
    </source>
</reference>
<dbReference type="AlphaFoldDB" id="A0A1Y2M8P0"/>
<dbReference type="EMBL" id="KZ107839">
    <property type="protein sequence ID" value="OSS52465.1"/>
    <property type="molecule type" value="Genomic_DNA"/>
</dbReference>
<accession>A0A1Y2M8P0</accession>
<keyword evidence="3" id="KW-1185">Reference proteome</keyword>
<gene>
    <name evidence="2" type="ORF">B5807_01991</name>
</gene>
<proteinExistence type="predicted"/>
<name>A0A1Y2M8P0_EPING</name>
<evidence type="ECO:0000313" key="3">
    <source>
        <dbReference type="Proteomes" id="UP000193240"/>
    </source>
</evidence>
<evidence type="ECO:0000313" key="2">
    <source>
        <dbReference type="EMBL" id="OSS52465.1"/>
    </source>
</evidence>
<dbReference type="Proteomes" id="UP000193240">
    <property type="component" value="Unassembled WGS sequence"/>
</dbReference>